<evidence type="ECO:0000256" key="1">
    <source>
        <dbReference type="SAM" id="MobiDB-lite"/>
    </source>
</evidence>
<evidence type="ECO:0000313" key="2">
    <source>
        <dbReference type="EMBL" id="KTB45535.1"/>
    </source>
</evidence>
<accession>A0A0W0GAI1</accession>
<evidence type="ECO:0000313" key="3">
    <source>
        <dbReference type="Proteomes" id="UP000054988"/>
    </source>
</evidence>
<sequence>MPLLPFPTNDLICKCLSPRDLYRYSRANREAYGYVQSYRARAFDIYALLSRYFTEPEINQFRILQALTGMLISGSTALQFFNRRLYPESDLDIYVEHRYSGVVGEFLLAIGYIFEPAEKQRNELSAAIQEVTGNMADGMLYDYSGRGFAGVYNLSRNGQKIQLITASISPMDIILNFHSTVVMNVISYSHGYCLYPKATFEEKRSLICFSSEKPERDVARQKYVDRGWKMLNPDGSEWRSDCHYHSYQPSHNGSLLASARLESFRVDRLRHVGDSYCWTIALPPIPNYSSSTIVPAPSTDNSWIQSHGYSVPTPLILEEMESEYRVVESNSWSLVLREAYEYSSWFRSRMIFETIENSKLRFSYCVAHDSSNYGLEPSLLRKVAMSPVYVKMSLHEELEFMAEKGAQRMDFEKPTLDMIHRMTIKDHFQKIREEEEAEEADIRDIHEFDSEAEYDSWEEVEDSD</sequence>
<proteinExistence type="predicted"/>
<dbReference type="AlphaFoldDB" id="A0A0W0GAI1"/>
<reference evidence="2 3" key="1">
    <citation type="submission" date="2015-12" db="EMBL/GenBank/DDBJ databases">
        <title>Draft genome sequence of Moniliophthora roreri, the causal agent of frosty pod rot of cacao.</title>
        <authorList>
            <person name="Aime M.C."/>
            <person name="Diaz-Valderrama J.R."/>
            <person name="Kijpornyongpan T."/>
            <person name="Phillips-Mora W."/>
        </authorList>
    </citation>
    <scope>NUCLEOTIDE SEQUENCE [LARGE SCALE GENOMIC DNA]</scope>
    <source>
        <strain evidence="2 3">MCA 2952</strain>
    </source>
</reference>
<feature type="compositionally biased region" description="Basic and acidic residues" evidence="1">
    <location>
        <begin position="440"/>
        <end position="449"/>
    </location>
</feature>
<organism evidence="2 3">
    <name type="scientific">Moniliophthora roreri</name>
    <name type="common">Frosty pod rot fungus</name>
    <name type="synonym">Monilia roreri</name>
    <dbReference type="NCBI Taxonomy" id="221103"/>
    <lineage>
        <taxon>Eukaryota</taxon>
        <taxon>Fungi</taxon>
        <taxon>Dikarya</taxon>
        <taxon>Basidiomycota</taxon>
        <taxon>Agaricomycotina</taxon>
        <taxon>Agaricomycetes</taxon>
        <taxon>Agaricomycetidae</taxon>
        <taxon>Agaricales</taxon>
        <taxon>Marasmiineae</taxon>
        <taxon>Marasmiaceae</taxon>
        <taxon>Moniliophthora</taxon>
    </lineage>
</organism>
<comment type="caution">
    <text evidence="2">The sequence shown here is derived from an EMBL/GenBank/DDBJ whole genome shotgun (WGS) entry which is preliminary data.</text>
</comment>
<gene>
    <name evidence="2" type="ORF">WG66_1882</name>
</gene>
<name>A0A0W0GAI1_MONRR</name>
<feature type="region of interest" description="Disordered" evidence="1">
    <location>
        <begin position="435"/>
        <end position="464"/>
    </location>
</feature>
<protein>
    <submittedName>
        <fullName evidence="2">Uncharacterized protein</fullName>
    </submittedName>
</protein>
<dbReference type="Proteomes" id="UP000054988">
    <property type="component" value="Unassembled WGS sequence"/>
</dbReference>
<dbReference type="eggNOG" id="ENOG502SMXE">
    <property type="taxonomic scope" value="Eukaryota"/>
</dbReference>
<dbReference type="EMBL" id="LATX01000668">
    <property type="protein sequence ID" value="KTB45535.1"/>
    <property type="molecule type" value="Genomic_DNA"/>
</dbReference>
<feature type="compositionally biased region" description="Acidic residues" evidence="1">
    <location>
        <begin position="450"/>
        <end position="464"/>
    </location>
</feature>